<dbReference type="CDD" id="cd04182">
    <property type="entry name" value="GT_2_like_f"/>
    <property type="match status" value="1"/>
</dbReference>
<evidence type="ECO:0000313" key="3">
    <source>
        <dbReference type="Proteomes" id="UP001596109"/>
    </source>
</evidence>
<dbReference type="InterPro" id="IPR025877">
    <property type="entry name" value="MobA-like_NTP_Trfase"/>
</dbReference>
<dbReference type="PANTHER" id="PTHR43777">
    <property type="entry name" value="MOLYBDENUM COFACTOR CYTIDYLYLTRANSFERASE"/>
    <property type="match status" value="1"/>
</dbReference>
<accession>A0ABW0TDI6</accession>
<name>A0ABW0TDI6_9BACL</name>
<sequence>MKIAGIYLAAGNSSRMGSNKLALPVGTKTLGSLAVETALQSSLQRIYIITKENDDRSWLSPEVQSHAKSAIIPCATAHEGQAISLRCGIQQAQSDQMDAVLIMLADQPFITVQMIEEMIACAKENPSCRFVATALEGTILPPVFFPSAMYNDLLKLHGDIAAKAILQGEFLQHGKLLPCKDQRLVFDIDTKEQYKQLFTERTITK</sequence>
<evidence type="ECO:0000313" key="2">
    <source>
        <dbReference type="EMBL" id="MFC5587492.1"/>
    </source>
</evidence>
<protein>
    <submittedName>
        <fullName evidence="2">NTP transferase domain-containing protein</fullName>
    </submittedName>
</protein>
<organism evidence="2 3">
    <name type="scientific">Sporosarcina soli</name>
    <dbReference type="NCBI Taxonomy" id="334736"/>
    <lineage>
        <taxon>Bacteria</taxon>
        <taxon>Bacillati</taxon>
        <taxon>Bacillota</taxon>
        <taxon>Bacilli</taxon>
        <taxon>Bacillales</taxon>
        <taxon>Caryophanaceae</taxon>
        <taxon>Sporosarcina</taxon>
    </lineage>
</organism>
<dbReference type="GO" id="GO:0016740">
    <property type="term" value="F:transferase activity"/>
    <property type="evidence" value="ECO:0007669"/>
    <property type="project" value="UniProtKB-KW"/>
</dbReference>
<gene>
    <name evidence="2" type="ORF">ACFPRA_01035</name>
</gene>
<dbReference type="SUPFAM" id="SSF53448">
    <property type="entry name" value="Nucleotide-diphospho-sugar transferases"/>
    <property type="match status" value="1"/>
</dbReference>
<keyword evidence="2" id="KW-0808">Transferase</keyword>
<feature type="domain" description="MobA-like NTP transferase" evidence="1">
    <location>
        <begin position="5"/>
        <end position="167"/>
    </location>
</feature>
<dbReference type="InterPro" id="IPR029044">
    <property type="entry name" value="Nucleotide-diphossugar_trans"/>
</dbReference>
<dbReference type="Pfam" id="PF12804">
    <property type="entry name" value="NTP_transf_3"/>
    <property type="match status" value="1"/>
</dbReference>
<dbReference type="Proteomes" id="UP001596109">
    <property type="component" value="Unassembled WGS sequence"/>
</dbReference>
<evidence type="ECO:0000259" key="1">
    <source>
        <dbReference type="Pfam" id="PF12804"/>
    </source>
</evidence>
<dbReference type="Gene3D" id="3.90.550.10">
    <property type="entry name" value="Spore Coat Polysaccharide Biosynthesis Protein SpsA, Chain A"/>
    <property type="match status" value="1"/>
</dbReference>
<dbReference type="PANTHER" id="PTHR43777:SF1">
    <property type="entry name" value="MOLYBDENUM COFACTOR CYTIDYLYLTRANSFERASE"/>
    <property type="match status" value="1"/>
</dbReference>
<comment type="caution">
    <text evidence="2">The sequence shown here is derived from an EMBL/GenBank/DDBJ whole genome shotgun (WGS) entry which is preliminary data.</text>
</comment>
<dbReference type="EMBL" id="JBHSNO010000001">
    <property type="protein sequence ID" value="MFC5587492.1"/>
    <property type="molecule type" value="Genomic_DNA"/>
</dbReference>
<reference evidence="3" key="1">
    <citation type="journal article" date="2019" name="Int. J. Syst. Evol. Microbiol.">
        <title>The Global Catalogue of Microorganisms (GCM) 10K type strain sequencing project: providing services to taxonomists for standard genome sequencing and annotation.</title>
        <authorList>
            <consortium name="The Broad Institute Genomics Platform"/>
            <consortium name="The Broad Institute Genome Sequencing Center for Infectious Disease"/>
            <person name="Wu L."/>
            <person name="Ma J."/>
        </authorList>
    </citation>
    <scope>NUCLEOTIDE SEQUENCE [LARGE SCALE GENOMIC DNA]</scope>
    <source>
        <strain evidence="3">CGMCC 4.1434</strain>
    </source>
</reference>
<proteinExistence type="predicted"/>
<dbReference type="RefSeq" id="WP_381429550.1">
    <property type="nucleotide sequence ID" value="NZ_JBHSNO010000001.1"/>
</dbReference>
<keyword evidence="3" id="KW-1185">Reference proteome</keyword>